<dbReference type="PhylomeDB" id="T1IXM6"/>
<evidence type="ECO:0000256" key="9">
    <source>
        <dbReference type="ARBA" id="ARBA00022833"/>
    </source>
</evidence>
<dbReference type="GO" id="GO:0045087">
    <property type="term" value="P:innate immune response"/>
    <property type="evidence" value="ECO:0007669"/>
    <property type="project" value="UniProtKB-KW"/>
</dbReference>
<evidence type="ECO:0000256" key="7">
    <source>
        <dbReference type="ARBA" id="ARBA00022588"/>
    </source>
</evidence>
<dbReference type="STRING" id="126957.T1IXM6"/>
<keyword evidence="11" id="KW-0712">Selenocysteine</keyword>
<dbReference type="Proteomes" id="UP000014500">
    <property type="component" value="Unassembled WGS sequence"/>
</dbReference>
<dbReference type="GO" id="GO:0005856">
    <property type="term" value="C:cytoskeleton"/>
    <property type="evidence" value="ECO:0007669"/>
    <property type="project" value="UniProtKB-SubCell"/>
</dbReference>
<keyword evidence="8" id="KW-0479">Metal-binding</keyword>
<evidence type="ECO:0000256" key="6">
    <source>
        <dbReference type="ARBA" id="ARBA00022490"/>
    </source>
</evidence>
<evidence type="ECO:0000256" key="13">
    <source>
        <dbReference type="ARBA" id="ARBA00023212"/>
    </source>
</evidence>
<keyword evidence="9" id="KW-0862">Zinc</keyword>
<evidence type="ECO:0000256" key="15">
    <source>
        <dbReference type="ARBA" id="ARBA00046083"/>
    </source>
</evidence>
<dbReference type="EC" id="1.8.4.12" evidence="5"/>
<evidence type="ECO:0000256" key="4">
    <source>
        <dbReference type="ARBA" id="ARBA00007174"/>
    </source>
</evidence>
<evidence type="ECO:0000256" key="12">
    <source>
        <dbReference type="ARBA" id="ARBA00023002"/>
    </source>
</evidence>
<dbReference type="EMBL" id="JH431654">
    <property type="status" value="NOT_ANNOTATED_CDS"/>
    <property type="molecule type" value="Genomic_DNA"/>
</dbReference>
<evidence type="ECO:0000313" key="18">
    <source>
        <dbReference type="EnsemblMetazoa" id="SMAR005965-PA"/>
    </source>
</evidence>
<dbReference type="eggNOG" id="KOG0856">
    <property type="taxonomic scope" value="Eukaryota"/>
</dbReference>
<reference evidence="18" key="2">
    <citation type="submission" date="2015-02" db="UniProtKB">
        <authorList>
            <consortium name="EnsemblMetazoa"/>
        </authorList>
    </citation>
    <scope>IDENTIFICATION</scope>
</reference>
<evidence type="ECO:0000259" key="17">
    <source>
        <dbReference type="PROSITE" id="PS51790"/>
    </source>
</evidence>
<dbReference type="InterPro" id="IPR002579">
    <property type="entry name" value="Met_Sox_Rdtase_MsrB_dom"/>
</dbReference>
<dbReference type="GO" id="GO:0030091">
    <property type="term" value="P:protein repair"/>
    <property type="evidence" value="ECO:0007669"/>
    <property type="project" value="TreeGrafter"/>
</dbReference>
<evidence type="ECO:0000256" key="16">
    <source>
        <dbReference type="ARBA" id="ARBA00048488"/>
    </source>
</evidence>
<evidence type="ECO:0000256" key="11">
    <source>
        <dbReference type="ARBA" id="ARBA00022933"/>
    </source>
</evidence>
<dbReference type="Gene3D" id="2.170.150.20">
    <property type="entry name" value="Peptide methionine sulfoxide reductase"/>
    <property type="match status" value="1"/>
</dbReference>
<dbReference type="OMA" id="CAWISDE"/>
<reference evidence="19" key="1">
    <citation type="submission" date="2011-05" db="EMBL/GenBank/DDBJ databases">
        <authorList>
            <person name="Richards S.R."/>
            <person name="Qu J."/>
            <person name="Jiang H."/>
            <person name="Jhangiani S.N."/>
            <person name="Agravi P."/>
            <person name="Goodspeed R."/>
            <person name="Gross S."/>
            <person name="Mandapat C."/>
            <person name="Jackson L."/>
            <person name="Mathew T."/>
            <person name="Pu L."/>
            <person name="Thornton R."/>
            <person name="Saada N."/>
            <person name="Wilczek-Boney K.B."/>
            <person name="Lee S."/>
            <person name="Kovar C."/>
            <person name="Wu Y."/>
            <person name="Scherer S.E."/>
            <person name="Worley K.C."/>
            <person name="Muzny D.M."/>
            <person name="Gibbs R."/>
        </authorList>
    </citation>
    <scope>NUCLEOTIDE SEQUENCE</scope>
    <source>
        <strain evidence="19">Brora</strain>
    </source>
</reference>
<comment type="function">
    <text evidence="15">Methionine-sulfoxide reductase that specifically reduces methionine (R)-sulfoxide back to methionine. While in many cases, methionine oxidation is the result of random oxidation following oxidative stress, methionine oxidation is also a post-translational modification that takes place on specific residue. Acts as a regulator of actin assembly by reducing methionine (R)-sulfoxide mediated by MICALs (MICAL1, MICAL2 or MICAL3) on actin, thereby promoting filament repolymerization. Plays a role in innate immunity by reducing oxidized actin, leading to actin repolymerization in macrophages.</text>
</comment>
<dbReference type="SUPFAM" id="SSF51316">
    <property type="entry name" value="Mss4-like"/>
    <property type="match status" value="1"/>
</dbReference>
<evidence type="ECO:0000256" key="3">
    <source>
        <dbReference type="ARBA" id="ARBA00004245"/>
    </source>
</evidence>
<evidence type="ECO:0000256" key="5">
    <source>
        <dbReference type="ARBA" id="ARBA00012499"/>
    </source>
</evidence>
<dbReference type="PROSITE" id="PS51790">
    <property type="entry name" value="MSRB"/>
    <property type="match status" value="1"/>
</dbReference>
<evidence type="ECO:0000256" key="2">
    <source>
        <dbReference type="ARBA" id="ARBA00004123"/>
    </source>
</evidence>
<keyword evidence="6" id="KW-0963">Cytoplasm</keyword>
<dbReference type="PANTHER" id="PTHR46755:SF5">
    <property type="entry name" value="METHIONINE-R-SULFOXIDE REDUCTASE B1"/>
    <property type="match status" value="1"/>
</dbReference>
<dbReference type="AlphaFoldDB" id="T1IXM6"/>
<evidence type="ECO:0000256" key="1">
    <source>
        <dbReference type="ARBA" id="ARBA00001947"/>
    </source>
</evidence>
<evidence type="ECO:0000256" key="14">
    <source>
        <dbReference type="ARBA" id="ARBA00023242"/>
    </source>
</evidence>
<dbReference type="PANTHER" id="PTHR46755">
    <property type="entry name" value="METHIONINE-R-SULFOXIDE REDUCTASE B1"/>
    <property type="match status" value="1"/>
</dbReference>
<proteinExistence type="inferred from homology"/>
<protein>
    <recommendedName>
        <fullName evidence="5">peptide-methionine (R)-S-oxide reductase</fullName>
        <ecNumber evidence="5">1.8.4.12</ecNumber>
    </recommendedName>
</protein>
<dbReference type="GO" id="GO:0046872">
    <property type="term" value="F:metal ion binding"/>
    <property type="evidence" value="ECO:0007669"/>
    <property type="project" value="UniProtKB-KW"/>
</dbReference>
<accession>T1IXM6</accession>
<dbReference type="HOGENOM" id="CLU_147472_1_0_1"/>
<comment type="similarity">
    <text evidence="4">Belongs to the MsrB Met sulfoxide reductase family.</text>
</comment>
<sequence>MAFCSWRGGEQYRDHFDRGIYVCSSCNFELFSSKSKYEHESPWPAFTETIHEKSVSKREEKPYVFKVSCGKCGQGLGHEFVKNELHTEKKSEDKFNEQ</sequence>
<dbReference type="GO" id="GO:0005634">
    <property type="term" value="C:nucleus"/>
    <property type="evidence" value="ECO:0007669"/>
    <property type="project" value="UniProtKB-SubCell"/>
</dbReference>
<name>T1IXM6_STRMM</name>
<dbReference type="GO" id="GO:0033743">
    <property type="term" value="F:peptide-methionine (R)-S-oxide reductase activity"/>
    <property type="evidence" value="ECO:0007669"/>
    <property type="project" value="UniProtKB-EC"/>
</dbReference>
<feature type="domain" description="MsrB" evidence="17">
    <location>
        <begin position="1"/>
        <end position="98"/>
    </location>
</feature>
<comment type="catalytic activity">
    <reaction evidence="16">
        <text>L-methionyl-[protein] + [thioredoxin]-disulfide + H2O = L-methionyl-(R)-S-oxide-[protein] + [thioredoxin]-dithiol</text>
        <dbReference type="Rhea" id="RHEA:24164"/>
        <dbReference type="Rhea" id="RHEA-COMP:10698"/>
        <dbReference type="Rhea" id="RHEA-COMP:10700"/>
        <dbReference type="Rhea" id="RHEA-COMP:12313"/>
        <dbReference type="Rhea" id="RHEA-COMP:12314"/>
        <dbReference type="ChEBI" id="CHEBI:15377"/>
        <dbReference type="ChEBI" id="CHEBI:16044"/>
        <dbReference type="ChEBI" id="CHEBI:29950"/>
        <dbReference type="ChEBI" id="CHEBI:45764"/>
        <dbReference type="ChEBI" id="CHEBI:50058"/>
        <dbReference type="EC" id="1.8.4.12"/>
    </reaction>
</comment>
<keyword evidence="7" id="KW-0399">Innate immunity</keyword>
<evidence type="ECO:0000256" key="10">
    <source>
        <dbReference type="ARBA" id="ARBA00022859"/>
    </source>
</evidence>
<dbReference type="InterPro" id="IPR052150">
    <property type="entry name" value="MsrB_Met_sulfoxide_reductase"/>
</dbReference>
<keyword evidence="13" id="KW-0206">Cytoskeleton</keyword>
<comment type="cofactor">
    <cofactor evidence="1">
        <name>Zn(2+)</name>
        <dbReference type="ChEBI" id="CHEBI:29105"/>
    </cofactor>
</comment>
<keyword evidence="14" id="KW-0539">Nucleus</keyword>
<keyword evidence="19" id="KW-1185">Reference proteome</keyword>
<dbReference type="Pfam" id="PF01641">
    <property type="entry name" value="SelR"/>
    <property type="match status" value="1"/>
</dbReference>
<dbReference type="InterPro" id="IPR011057">
    <property type="entry name" value="Mss4-like_sf"/>
</dbReference>
<keyword evidence="10" id="KW-0391">Immunity</keyword>
<dbReference type="EnsemblMetazoa" id="SMAR005965-RA">
    <property type="protein sequence ID" value="SMAR005965-PA"/>
    <property type="gene ID" value="SMAR005965"/>
</dbReference>
<evidence type="ECO:0000313" key="19">
    <source>
        <dbReference type="Proteomes" id="UP000014500"/>
    </source>
</evidence>
<comment type="subcellular location">
    <subcellularLocation>
        <location evidence="3">Cytoplasm</location>
        <location evidence="3">Cytoskeleton</location>
    </subcellularLocation>
    <subcellularLocation>
        <location evidence="2">Nucleus</location>
    </subcellularLocation>
</comment>
<keyword evidence="12" id="KW-0560">Oxidoreductase</keyword>
<evidence type="ECO:0000256" key="8">
    <source>
        <dbReference type="ARBA" id="ARBA00022723"/>
    </source>
</evidence>
<organism evidence="18 19">
    <name type="scientific">Strigamia maritima</name>
    <name type="common">European centipede</name>
    <name type="synonym">Geophilus maritimus</name>
    <dbReference type="NCBI Taxonomy" id="126957"/>
    <lineage>
        <taxon>Eukaryota</taxon>
        <taxon>Metazoa</taxon>
        <taxon>Ecdysozoa</taxon>
        <taxon>Arthropoda</taxon>
        <taxon>Myriapoda</taxon>
        <taxon>Chilopoda</taxon>
        <taxon>Pleurostigmophora</taxon>
        <taxon>Geophilomorpha</taxon>
        <taxon>Linotaeniidae</taxon>
        <taxon>Strigamia</taxon>
    </lineage>
</organism>